<keyword evidence="2" id="KW-1185">Reference proteome</keyword>
<dbReference type="AlphaFoldDB" id="A0A085M3B0"/>
<proteinExistence type="predicted"/>
<protein>
    <submittedName>
        <fullName evidence="1">Uncharacterized protein</fullName>
    </submittedName>
</protein>
<accession>A0A085M3B0</accession>
<evidence type="ECO:0000313" key="1">
    <source>
        <dbReference type="EMBL" id="KFD51706.1"/>
    </source>
</evidence>
<dbReference type="EMBL" id="KL363236">
    <property type="protein sequence ID" value="KFD51706.1"/>
    <property type="molecule type" value="Genomic_DNA"/>
</dbReference>
<name>A0A085M3B0_9BILA</name>
<reference evidence="1 2" key="1">
    <citation type="journal article" date="2014" name="Nat. Genet.">
        <title>Genome and transcriptome of the porcine whipworm Trichuris suis.</title>
        <authorList>
            <person name="Jex A.R."/>
            <person name="Nejsum P."/>
            <person name="Schwarz E.M."/>
            <person name="Hu L."/>
            <person name="Young N.D."/>
            <person name="Hall R.S."/>
            <person name="Korhonen P.K."/>
            <person name="Liao S."/>
            <person name="Thamsborg S."/>
            <person name="Xia J."/>
            <person name="Xu P."/>
            <person name="Wang S."/>
            <person name="Scheerlinck J.P."/>
            <person name="Hofmann A."/>
            <person name="Sternberg P.W."/>
            <person name="Wang J."/>
            <person name="Gasser R.B."/>
        </authorList>
    </citation>
    <scope>NUCLEOTIDE SEQUENCE [LARGE SCALE GENOMIC DNA]</scope>
    <source>
        <strain evidence="1">DCEP-RM93M</strain>
    </source>
</reference>
<evidence type="ECO:0000313" key="2">
    <source>
        <dbReference type="Proteomes" id="UP000030764"/>
    </source>
</evidence>
<organism evidence="1 2">
    <name type="scientific">Trichuris suis</name>
    <name type="common">pig whipworm</name>
    <dbReference type="NCBI Taxonomy" id="68888"/>
    <lineage>
        <taxon>Eukaryota</taxon>
        <taxon>Metazoa</taxon>
        <taxon>Ecdysozoa</taxon>
        <taxon>Nematoda</taxon>
        <taxon>Enoplea</taxon>
        <taxon>Dorylaimia</taxon>
        <taxon>Trichinellida</taxon>
        <taxon>Trichuridae</taxon>
        <taxon>Trichuris</taxon>
    </lineage>
</organism>
<sequence length="77" mass="8987">MCFRHGLTRRMICANRDTWLTYRRRLSSPFLSTRLGCTAFSADSHCMQSMPMETKQSSKGNNRNALRKFRPVEILLC</sequence>
<gene>
    <name evidence="1" type="ORF">M513_07402</name>
</gene>
<dbReference type="Proteomes" id="UP000030764">
    <property type="component" value="Unassembled WGS sequence"/>
</dbReference>